<organism evidence="1 2">
    <name type="scientific">Vaccinium darrowii</name>
    <dbReference type="NCBI Taxonomy" id="229202"/>
    <lineage>
        <taxon>Eukaryota</taxon>
        <taxon>Viridiplantae</taxon>
        <taxon>Streptophyta</taxon>
        <taxon>Embryophyta</taxon>
        <taxon>Tracheophyta</taxon>
        <taxon>Spermatophyta</taxon>
        <taxon>Magnoliopsida</taxon>
        <taxon>eudicotyledons</taxon>
        <taxon>Gunneridae</taxon>
        <taxon>Pentapetalae</taxon>
        <taxon>asterids</taxon>
        <taxon>Ericales</taxon>
        <taxon>Ericaceae</taxon>
        <taxon>Vaccinioideae</taxon>
        <taxon>Vaccinieae</taxon>
        <taxon>Vaccinium</taxon>
    </lineage>
</organism>
<name>A0ACB7Y2R8_9ERIC</name>
<keyword evidence="2" id="KW-1185">Reference proteome</keyword>
<reference evidence="1 2" key="1">
    <citation type="journal article" date="2021" name="Hortic Res">
        <title>High-quality reference genome and annotation aids understanding of berry development for evergreen blueberry (Vaccinium darrowii).</title>
        <authorList>
            <person name="Yu J."/>
            <person name="Hulse-Kemp A.M."/>
            <person name="Babiker E."/>
            <person name="Staton M."/>
        </authorList>
    </citation>
    <scope>NUCLEOTIDE SEQUENCE [LARGE SCALE GENOMIC DNA]</scope>
    <source>
        <strain evidence="2">cv. NJ 8807/NJ 8810</strain>
        <tissue evidence="1">Young leaf</tissue>
    </source>
</reference>
<dbReference type="Proteomes" id="UP000828048">
    <property type="component" value="Chromosome 5"/>
</dbReference>
<sequence length="230" mass="25844">MGTTSQPQTHVSIEVRGTFGYMDPQYFMTRRLTKNSNVYAFGVLLFEVLCARRPVDFGLEEEQCSLALWAQNCIKQGTLDQIIDPSLRGEIPTHGLKVFAELANRCLHNHPKGRPTVAEVVDSLVLMLDSQGNSTQRKGITAKMLQSIPCIVAIGIHLGWKNWMKCSFKKGLAEQFQGDQLVDTGIQLYRRYSLAEIQVATNNFHEQLVVRQGGDIKVYRAILLMGISRC</sequence>
<accession>A0ACB7Y2R8</accession>
<evidence type="ECO:0000313" key="1">
    <source>
        <dbReference type="EMBL" id="KAH7847503.1"/>
    </source>
</evidence>
<dbReference type="EMBL" id="CM037155">
    <property type="protein sequence ID" value="KAH7847503.1"/>
    <property type="molecule type" value="Genomic_DNA"/>
</dbReference>
<evidence type="ECO:0000313" key="2">
    <source>
        <dbReference type="Proteomes" id="UP000828048"/>
    </source>
</evidence>
<proteinExistence type="predicted"/>
<gene>
    <name evidence="1" type="ORF">Vadar_026878</name>
</gene>
<comment type="caution">
    <text evidence="1">The sequence shown here is derived from an EMBL/GenBank/DDBJ whole genome shotgun (WGS) entry which is preliminary data.</text>
</comment>
<protein>
    <submittedName>
        <fullName evidence="1">Uncharacterized protein</fullName>
    </submittedName>
</protein>